<name>C6WBA7_ACTMD</name>
<sequence length="31" mass="3366">MTAPEPDPGEIAEARQIAEERALLGEIIDET</sequence>
<organism evidence="1 2">
    <name type="scientific">Actinosynnema mirum (strain ATCC 29888 / DSM 43827 / JCM 3225 / NBRC 14064 / NCIMB 13271 / NRRL B-12336 / IMRU 3971 / 101)</name>
    <dbReference type="NCBI Taxonomy" id="446462"/>
    <lineage>
        <taxon>Bacteria</taxon>
        <taxon>Bacillati</taxon>
        <taxon>Actinomycetota</taxon>
        <taxon>Actinomycetes</taxon>
        <taxon>Pseudonocardiales</taxon>
        <taxon>Pseudonocardiaceae</taxon>
        <taxon>Actinosynnema</taxon>
    </lineage>
</organism>
<dbReference type="EMBL" id="CP001630">
    <property type="protein sequence ID" value="ACU39398.1"/>
    <property type="molecule type" value="Genomic_DNA"/>
</dbReference>
<proteinExistence type="predicted"/>
<evidence type="ECO:0000313" key="2">
    <source>
        <dbReference type="Proteomes" id="UP000002213"/>
    </source>
</evidence>
<protein>
    <submittedName>
        <fullName evidence="1">Uncharacterized protein</fullName>
    </submittedName>
</protein>
<dbReference type="HOGENOM" id="CLU_3394704_0_0_11"/>
<reference evidence="1 2" key="1">
    <citation type="journal article" date="2009" name="Stand. Genomic Sci.">
        <title>Complete genome sequence of Actinosynnema mirum type strain (101).</title>
        <authorList>
            <person name="Land M."/>
            <person name="Lapidus A."/>
            <person name="Mayilraj S."/>
            <person name="Chen F."/>
            <person name="Copeland A."/>
            <person name="Del Rio T.G."/>
            <person name="Nolan M."/>
            <person name="Lucas S."/>
            <person name="Tice H."/>
            <person name="Cheng J.F."/>
            <person name="Chertkov O."/>
            <person name="Bruce D."/>
            <person name="Goodwin L."/>
            <person name="Pitluck S."/>
            <person name="Rohde M."/>
            <person name="Goker M."/>
            <person name="Pati A."/>
            <person name="Ivanova N."/>
            <person name="Mavromatis K."/>
            <person name="Chen A."/>
            <person name="Palaniappan K."/>
            <person name="Hauser L."/>
            <person name="Chang Y.J."/>
            <person name="Jeffries C.C."/>
            <person name="Brettin T."/>
            <person name="Detter J.C."/>
            <person name="Han C."/>
            <person name="Chain P."/>
            <person name="Tindall B.J."/>
            <person name="Bristow J."/>
            <person name="Eisen J.A."/>
            <person name="Markowitz V."/>
            <person name="Hugenholtz P."/>
            <person name="Kyrpides N.C."/>
            <person name="Klenk H.P."/>
        </authorList>
    </citation>
    <scope>NUCLEOTIDE SEQUENCE [LARGE SCALE GENOMIC DNA]</scope>
    <source>
        <strain evidence="2">ATCC 29888 / DSM 43827 / JCM 3225 / NBRC 14064 / NCIMB 13271 / NRRL B-12336 / IMRU 3971 / 101</strain>
    </source>
</reference>
<dbReference type="Proteomes" id="UP000002213">
    <property type="component" value="Chromosome"/>
</dbReference>
<gene>
    <name evidence="1" type="ordered locus">Amir_5580</name>
</gene>
<evidence type="ECO:0000313" key="1">
    <source>
        <dbReference type="EMBL" id="ACU39398.1"/>
    </source>
</evidence>
<dbReference type="KEGG" id="ami:Amir_5580"/>
<keyword evidence="2" id="KW-1185">Reference proteome</keyword>
<accession>C6WBA7</accession>
<dbReference type="AlphaFoldDB" id="C6WBA7"/>